<comment type="caution">
    <text evidence="2">The sequence shown here is derived from an EMBL/GenBank/DDBJ whole genome shotgun (WGS) entry which is preliminary data.</text>
</comment>
<dbReference type="GO" id="GO:0006952">
    <property type="term" value="P:defense response"/>
    <property type="evidence" value="ECO:0007669"/>
    <property type="project" value="UniProtKB-KW"/>
</dbReference>
<keyword evidence="1" id="KW-0652">Protein synthesis inhibitor</keyword>
<sequence length="252" mass="28931">MANHFRFPVFNPDIGSSRVTQTYASVTESILRRIRGWGIQKIQDKAVCPPEGHFEIIFYKGVDRGRDDTEEENGPKGSVRLWFSYPNVYVEAFKANGVWRRFNNMHPEIVPPGAPPHRYQVEELPFEAGYHSRGLNADWDALRFGTTTIFDIYKVLKAYPNNPGGILELRVVLTKTTALFSEALRFAKLREALIYQMKFMEGSSICRFSGYFNKWEVLCNAIRRGPEFFVPIFGLKTFPELLSVVTLLLHQG</sequence>
<organism evidence="2 3">
    <name type="scientific">Digitaria exilis</name>
    <dbReference type="NCBI Taxonomy" id="1010633"/>
    <lineage>
        <taxon>Eukaryota</taxon>
        <taxon>Viridiplantae</taxon>
        <taxon>Streptophyta</taxon>
        <taxon>Embryophyta</taxon>
        <taxon>Tracheophyta</taxon>
        <taxon>Spermatophyta</taxon>
        <taxon>Magnoliopsida</taxon>
        <taxon>Liliopsida</taxon>
        <taxon>Poales</taxon>
        <taxon>Poaceae</taxon>
        <taxon>PACMAD clade</taxon>
        <taxon>Panicoideae</taxon>
        <taxon>Panicodae</taxon>
        <taxon>Paniceae</taxon>
        <taxon>Anthephorinae</taxon>
        <taxon>Digitaria</taxon>
    </lineage>
</organism>
<accession>A0A835BEY7</accession>
<dbReference type="SUPFAM" id="SSF56371">
    <property type="entry name" value="Ribosome inactivating proteins (RIP)"/>
    <property type="match status" value="1"/>
</dbReference>
<dbReference type="AlphaFoldDB" id="A0A835BEY7"/>
<dbReference type="Pfam" id="PF00161">
    <property type="entry name" value="RIP"/>
    <property type="match status" value="1"/>
</dbReference>
<dbReference type="Gene3D" id="3.40.420.10">
    <property type="entry name" value="Ricin (A subunit), domain 1"/>
    <property type="match status" value="1"/>
</dbReference>
<dbReference type="Proteomes" id="UP000636709">
    <property type="component" value="Unassembled WGS sequence"/>
</dbReference>
<dbReference type="InterPro" id="IPR036041">
    <property type="entry name" value="Ribosome-inact_prot_sf"/>
</dbReference>
<name>A0A835BEY7_9POAL</name>
<protein>
    <recommendedName>
        <fullName evidence="1">rRNA N-glycosylase</fullName>
        <ecNumber evidence="1">3.2.2.22</ecNumber>
    </recommendedName>
</protein>
<dbReference type="InterPro" id="IPR016138">
    <property type="entry name" value="Ribosome_inactivat_prot_sub1"/>
</dbReference>
<evidence type="ECO:0000256" key="1">
    <source>
        <dbReference type="RuleBase" id="RU004915"/>
    </source>
</evidence>
<keyword evidence="1" id="KW-0800">Toxin</keyword>
<dbReference type="EMBL" id="JACEFO010001882">
    <property type="protein sequence ID" value="KAF8696179.1"/>
    <property type="molecule type" value="Genomic_DNA"/>
</dbReference>
<dbReference type="GO" id="GO:0090729">
    <property type="term" value="F:toxin activity"/>
    <property type="evidence" value="ECO:0007669"/>
    <property type="project" value="UniProtKB-KW"/>
</dbReference>
<gene>
    <name evidence="2" type="ORF">HU200_037075</name>
</gene>
<proteinExistence type="inferred from homology"/>
<dbReference type="InterPro" id="IPR001574">
    <property type="entry name" value="Ribosome_inactivat_prot"/>
</dbReference>
<dbReference type="GO" id="GO:0017148">
    <property type="term" value="P:negative regulation of translation"/>
    <property type="evidence" value="ECO:0007669"/>
    <property type="project" value="UniProtKB-KW"/>
</dbReference>
<dbReference type="Gramene" id="Dexi5B01G0025050.1">
    <property type="protein sequence ID" value="Dexi5B01G0025050.1:cds"/>
    <property type="gene ID" value="Dexi5B01G0025050"/>
</dbReference>
<comment type="similarity">
    <text evidence="1">Belongs to the ribosome-inactivating protein family.</text>
</comment>
<dbReference type="EC" id="3.2.2.22" evidence="1"/>
<comment type="catalytic activity">
    <reaction evidence="1">
        <text>Endohydrolysis of the N-glycosidic bond at one specific adenosine on the 28S rRNA.</text>
        <dbReference type="EC" id="3.2.2.22"/>
    </reaction>
</comment>
<reference evidence="2" key="1">
    <citation type="submission" date="2020-07" db="EMBL/GenBank/DDBJ databases">
        <title>Genome sequence and genetic diversity analysis of an under-domesticated orphan crop, white fonio (Digitaria exilis).</title>
        <authorList>
            <person name="Bennetzen J.L."/>
            <person name="Chen S."/>
            <person name="Ma X."/>
            <person name="Wang X."/>
            <person name="Yssel A.E.J."/>
            <person name="Chaluvadi S.R."/>
            <person name="Johnson M."/>
            <person name="Gangashetty P."/>
            <person name="Hamidou F."/>
            <person name="Sanogo M.D."/>
            <person name="Zwaenepoel A."/>
            <person name="Wallace J."/>
            <person name="Van De Peer Y."/>
            <person name="Van Deynze A."/>
        </authorList>
    </citation>
    <scope>NUCLEOTIDE SEQUENCE</scope>
    <source>
        <tissue evidence="2">Leaves</tissue>
    </source>
</reference>
<evidence type="ECO:0000313" key="2">
    <source>
        <dbReference type="EMBL" id="KAF8696179.1"/>
    </source>
</evidence>
<dbReference type="OrthoDB" id="719429at2759"/>
<dbReference type="GO" id="GO:0030598">
    <property type="term" value="F:rRNA N-glycosylase activity"/>
    <property type="evidence" value="ECO:0007669"/>
    <property type="project" value="UniProtKB-EC"/>
</dbReference>
<keyword evidence="1" id="KW-0611">Plant defense</keyword>
<keyword evidence="1" id="KW-0378">Hydrolase</keyword>
<evidence type="ECO:0000313" key="3">
    <source>
        <dbReference type="Proteomes" id="UP000636709"/>
    </source>
</evidence>
<keyword evidence="3" id="KW-1185">Reference proteome</keyword>